<keyword evidence="1" id="KW-0732">Signal</keyword>
<evidence type="ECO:0000313" key="2">
    <source>
        <dbReference type="EMBL" id="SQH75844.1"/>
    </source>
</evidence>
<name>A0A330M316_9GAMM</name>
<proteinExistence type="predicted"/>
<dbReference type="EMBL" id="LS483452">
    <property type="protein sequence ID" value="SQH75844.1"/>
    <property type="molecule type" value="Genomic_DNA"/>
</dbReference>
<dbReference type="AlphaFoldDB" id="A0A330M316"/>
<dbReference type="Proteomes" id="UP000250123">
    <property type="component" value="Chromosome SHEWBE"/>
</dbReference>
<evidence type="ECO:0000313" key="3">
    <source>
        <dbReference type="Proteomes" id="UP000250123"/>
    </source>
</evidence>
<gene>
    <name evidence="2" type="ORF">SHEWBE_1878</name>
</gene>
<protein>
    <submittedName>
        <fullName evidence="2">Uncharacterized protein</fullName>
    </submittedName>
</protein>
<dbReference type="KEGG" id="sbk:SHEWBE_1878"/>
<sequence length="74" mass="8160">MLVVFMLTSPLAVHASSLDSSLALSVSKSLPKLEKLYLHLHQHTELSYQEKATGQRMASINRLASCMAVAMIFI</sequence>
<feature type="chain" id="PRO_5016287788" evidence="1">
    <location>
        <begin position="16"/>
        <end position="74"/>
    </location>
</feature>
<accession>A0A330M316</accession>
<reference evidence="3" key="1">
    <citation type="submission" date="2018-06" db="EMBL/GenBank/DDBJ databases">
        <authorList>
            <person name="Cea G.-C."/>
            <person name="William W."/>
        </authorList>
    </citation>
    <scope>NUCLEOTIDE SEQUENCE [LARGE SCALE GENOMIC DNA]</scope>
    <source>
        <strain evidence="3">DB21MT-2</strain>
    </source>
</reference>
<feature type="signal peptide" evidence="1">
    <location>
        <begin position="1"/>
        <end position="15"/>
    </location>
</feature>
<evidence type="ECO:0000256" key="1">
    <source>
        <dbReference type="SAM" id="SignalP"/>
    </source>
</evidence>
<organism evidence="2 3">
    <name type="scientific">Shewanella benthica</name>
    <dbReference type="NCBI Taxonomy" id="43661"/>
    <lineage>
        <taxon>Bacteria</taxon>
        <taxon>Pseudomonadati</taxon>
        <taxon>Pseudomonadota</taxon>
        <taxon>Gammaproteobacteria</taxon>
        <taxon>Alteromonadales</taxon>
        <taxon>Shewanellaceae</taxon>
        <taxon>Shewanella</taxon>
    </lineage>
</organism>